<protein>
    <submittedName>
        <fullName evidence="2">Unnamed protein product</fullName>
    </submittedName>
</protein>
<name>A0A9W6XZA6_9STRA</name>
<reference evidence="2" key="1">
    <citation type="submission" date="2023-04" db="EMBL/GenBank/DDBJ databases">
        <title>Phytophthora fragariaefolia NBRC 109709.</title>
        <authorList>
            <person name="Ichikawa N."/>
            <person name="Sato H."/>
            <person name="Tonouchi N."/>
        </authorList>
    </citation>
    <scope>NUCLEOTIDE SEQUENCE</scope>
    <source>
        <strain evidence="2">NBRC 109709</strain>
    </source>
</reference>
<gene>
    <name evidence="2" type="ORF">Pfra01_001894900</name>
</gene>
<feature type="compositionally biased region" description="Basic residues" evidence="1">
    <location>
        <begin position="57"/>
        <end position="66"/>
    </location>
</feature>
<keyword evidence="3" id="KW-1185">Reference proteome</keyword>
<dbReference type="EMBL" id="BSXT01002397">
    <property type="protein sequence ID" value="GMF48717.1"/>
    <property type="molecule type" value="Genomic_DNA"/>
</dbReference>
<organism evidence="2 3">
    <name type="scientific">Phytophthora fragariaefolia</name>
    <dbReference type="NCBI Taxonomy" id="1490495"/>
    <lineage>
        <taxon>Eukaryota</taxon>
        <taxon>Sar</taxon>
        <taxon>Stramenopiles</taxon>
        <taxon>Oomycota</taxon>
        <taxon>Peronosporomycetes</taxon>
        <taxon>Peronosporales</taxon>
        <taxon>Peronosporaceae</taxon>
        <taxon>Phytophthora</taxon>
    </lineage>
</organism>
<dbReference type="AlphaFoldDB" id="A0A9W6XZA6"/>
<comment type="caution">
    <text evidence="2">The sequence shown here is derived from an EMBL/GenBank/DDBJ whole genome shotgun (WGS) entry which is preliminary data.</text>
</comment>
<feature type="region of interest" description="Disordered" evidence="1">
    <location>
        <begin position="1"/>
        <end position="28"/>
    </location>
</feature>
<evidence type="ECO:0000313" key="3">
    <source>
        <dbReference type="Proteomes" id="UP001165121"/>
    </source>
</evidence>
<dbReference type="Proteomes" id="UP001165121">
    <property type="component" value="Unassembled WGS sequence"/>
</dbReference>
<sequence>MYGSLPSEPIEDMVPNNIQEENDGNDTTEQQLVAVDAGDGMDMCMAPETLTGVQRTARSRAGRCPRIKTPTEPTRAVTKNDHPPYS</sequence>
<feature type="region of interest" description="Disordered" evidence="1">
    <location>
        <begin position="53"/>
        <end position="86"/>
    </location>
</feature>
<evidence type="ECO:0000313" key="2">
    <source>
        <dbReference type="EMBL" id="GMF48717.1"/>
    </source>
</evidence>
<accession>A0A9W6XZA6</accession>
<dbReference type="OrthoDB" id="10498004at2759"/>
<evidence type="ECO:0000256" key="1">
    <source>
        <dbReference type="SAM" id="MobiDB-lite"/>
    </source>
</evidence>
<proteinExistence type="predicted"/>